<accession>M8BWY7</accession>
<evidence type="ECO:0000313" key="1">
    <source>
        <dbReference type="EnsemblPlants" id="EMT29530"/>
    </source>
</evidence>
<reference evidence="1" key="1">
    <citation type="submission" date="2015-06" db="UniProtKB">
        <authorList>
            <consortium name="EnsemblPlants"/>
        </authorList>
    </citation>
    <scope>IDENTIFICATION</scope>
</reference>
<sequence>MAEMGGAKAASLALRIVALALSVGAAVVMGSVVSYNSALVGILRDVGQPRLNVSTKLG</sequence>
<name>M8BWY7_AEGTA</name>
<dbReference type="AlphaFoldDB" id="M8BWY7"/>
<dbReference type="EnsemblPlants" id="EMT29530">
    <property type="protein sequence ID" value="EMT29530"/>
    <property type="gene ID" value="F775_02188"/>
</dbReference>
<organism evidence="1">
    <name type="scientific">Aegilops tauschii</name>
    <name type="common">Tausch's goatgrass</name>
    <name type="synonym">Aegilops squarrosa</name>
    <dbReference type="NCBI Taxonomy" id="37682"/>
    <lineage>
        <taxon>Eukaryota</taxon>
        <taxon>Viridiplantae</taxon>
        <taxon>Streptophyta</taxon>
        <taxon>Embryophyta</taxon>
        <taxon>Tracheophyta</taxon>
        <taxon>Spermatophyta</taxon>
        <taxon>Magnoliopsida</taxon>
        <taxon>Liliopsida</taxon>
        <taxon>Poales</taxon>
        <taxon>Poaceae</taxon>
        <taxon>BOP clade</taxon>
        <taxon>Pooideae</taxon>
        <taxon>Triticodae</taxon>
        <taxon>Triticeae</taxon>
        <taxon>Triticinae</taxon>
        <taxon>Aegilops</taxon>
    </lineage>
</organism>
<protein>
    <submittedName>
        <fullName evidence="1">Uncharacterized protein</fullName>
    </submittedName>
</protein>
<proteinExistence type="predicted"/>